<dbReference type="PANTHER" id="PTHR30411">
    <property type="entry name" value="CYTOPLASMIC PROTEIN"/>
    <property type="match status" value="1"/>
</dbReference>
<dbReference type="Pfam" id="PF04073">
    <property type="entry name" value="tRNA_edit"/>
    <property type="match status" value="1"/>
</dbReference>
<accession>A0ABY6F3R2</accession>
<dbReference type="Proteomes" id="UP001063782">
    <property type="component" value="Chromosome"/>
</dbReference>
<evidence type="ECO:0000313" key="6">
    <source>
        <dbReference type="EMBL" id="UXZ04703.1"/>
    </source>
</evidence>
<evidence type="ECO:0000256" key="2">
    <source>
        <dbReference type="ARBA" id="ARBA00022917"/>
    </source>
</evidence>
<keyword evidence="3 4" id="KW-0456">Lyase</keyword>
<dbReference type="RefSeq" id="WP_263076194.1">
    <property type="nucleotide sequence ID" value="NZ_CP089977.1"/>
</dbReference>
<name>A0ABY6F3R2_9GAMM</name>
<organism evidence="6 7">
    <name type="scientific">Moraxella nasicaprae</name>
    <dbReference type="NCBI Taxonomy" id="2904122"/>
    <lineage>
        <taxon>Bacteria</taxon>
        <taxon>Pseudomonadati</taxon>
        <taxon>Pseudomonadota</taxon>
        <taxon>Gammaproteobacteria</taxon>
        <taxon>Moraxellales</taxon>
        <taxon>Moraxellaceae</taxon>
        <taxon>Moraxella</taxon>
    </lineage>
</organism>
<dbReference type="PANTHER" id="PTHR30411:SF0">
    <property type="entry name" value="CYS-TRNA(PRO)_CYS-TRNA(CYS) DEACYLASE YBAK"/>
    <property type="match status" value="1"/>
</dbReference>
<reference evidence="6" key="1">
    <citation type="submission" date="2021-12" db="EMBL/GenBank/DDBJ databases">
        <title>taxonomy of Moraxella sp. ZY201224.</title>
        <authorList>
            <person name="Li F."/>
        </authorList>
    </citation>
    <scope>NUCLEOTIDE SEQUENCE</scope>
    <source>
        <strain evidence="6">ZY201224</strain>
    </source>
</reference>
<dbReference type="InterPro" id="IPR036754">
    <property type="entry name" value="YbaK/aa-tRNA-synt-asso_dom_sf"/>
</dbReference>
<evidence type="ECO:0000256" key="4">
    <source>
        <dbReference type="PIRNR" id="PIRNR006181"/>
    </source>
</evidence>
<evidence type="ECO:0000259" key="5">
    <source>
        <dbReference type="Pfam" id="PF04073"/>
    </source>
</evidence>
<comment type="similarity">
    <text evidence="1 4">Belongs to the prolyl-tRNA editing family. YbaK/EbsC subfamily.</text>
</comment>
<keyword evidence="2 4" id="KW-0648">Protein biosynthesis</keyword>
<dbReference type="InterPro" id="IPR007214">
    <property type="entry name" value="YbaK/aa-tRNA-synth-assoc-dom"/>
</dbReference>
<dbReference type="CDD" id="cd00002">
    <property type="entry name" value="YbaK_deacylase"/>
    <property type="match status" value="1"/>
</dbReference>
<dbReference type="InterPro" id="IPR004369">
    <property type="entry name" value="Prolyl-tRNA_editing_YbaK/EbsC"/>
</dbReference>
<sequence>MTPAVNLLTKNHLAFSLHQYEHDPNNTNFGQEAVDKLGLSGHEVFKTLLVTDGKQYFVAVLPVVHQLNLGKMAKAVGVKKLQMAAIDDAQRLTGYLVGGISPLGQKKRLSTIIAKQAFELEKMYISGGKRGLDIGITPNDLLSILSAKTADIIDE</sequence>
<gene>
    <name evidence="6" type="primary">ybaK</name>
    <name evidence="6" type="ORF">LU297_09080</name>
</gene>
<evidence type="ECO:0000256" key="3">
    <source>
        <dbReference type="ARBA" id="ARBA00023239"/>
    </source>
</evidence>
<dbReference type="EMBL" id="CP089977">
    <property type="protein sequence ID" value="UXZ04703.1"/>
    <property type="molecule type" value="Genomic_DNA"/>
</dbReference>
<dbReference type="Gene3D" id="3.90.960.10">
    <property type="entry name" value="YbaK/aminoacyl-tRNA synthetase-associated domain"/>
    <property type="match status" value="1"/>
</dbReference>
<dbReference type="SUPFAM" id="SSF55826">
    <property type="entry name" value="YbaK/ProRS associated domain"/>
    <property type="match status" value="1"/>
</dbReference>
<dbReference type="NCBIfam" id="TIGR00011">
    <property type="entry name" value="YbaK_EbsC"/>
    <property type="match status" value="1"/>
</dbReference>
<dbReference type="EC" id="4.2.-.-" evidence="4"/>
<dbReference type="PIRSF" id="PIRSF006181">
    <property type="entry name" value="EbsC_YbaK"/>
    <property type="match status" value="1"/>
</dbReference>
<protein>
    <recommendedName>
        <fullName evidence="4">Cys-tRNA(Pro)/Cys-tRNA(Cys) deacylase</fullName>
        <ecNumber evidence="4">4.2.-.-</ecNumber>
    </recommendedName>
</protein>
<feature type="domain" description="YbaK/aminoacyl-tRNA synthetase-associated" evidence="5">
    <location>
        <begin position="31"/>
        <end position="142"/>
    </location>
</feature>
<keyword evidence="7" id="KW-1185">Reference proteome</keyword>
<evidence type="ECO:0000256" key="1">
    <source>
        <dbReference type="ARBA" id="ARBA00009798"/>
    </source>
</evidence>
<proteinExistence type="inferred from homology"/>
<evidence type="ECO:0000313" key="7">
    <source>
        <dbReference type="Proteomes" id="UP001063782"/>
    </source>
</evidence>